<evidence type="ECO:0000313" key="1">
    <source>
        <dbReference type="EMBL" id="RDV82333.1"/>
    </source>
</evidence>
<dbReference type="AlphaFoldDB" id="A0A3D8P3L4"/>
<dbReference type="OrthoDB" id="1728562at2"/>
<gene>
    <name evidence="1" type="ORF">DXX99_07935</name>
</gene>
<sequence length="71" mass="7939">MKVVGKRNPEEAPPFAEYWGGFVELALALSGGGFPVPRGVWRFSTYEEEKEWEDRMLLGEAPGAGPQRKKT</sequence>
<reference evidence="1 2" key="1">
    <citation type="submission" date="2018-08" db="EMBL/GenBank/DDBJ databases">
        <title>Form III RuBisCO-mediated autotrophy in Thermodesulfobium bacteria.</title>
        <authorList>
            <person name="Toshchakov S.V."/>
            <person name="Kublanov I.V."/>
            <person name="Frolov E."/>
            <person name="Bonch-Osmolovskaya E.A."/>
            <person name="Tourova T.P."/>
            <person name="Chernych N.A."/>
            <person name="Lebedinsky A.V."/>
        </authorList>
    </citation>
    <scope>NUCLEOTIDE SEQUENCE [LARGE SCALE GENOMIC DNA]</scope>
    <source>
        <strain evidence="1 2">SR</strain>
    </source>
</reference>
<protein>
    <submittedName>
        <fullName evidence="1">Uncharacterized protein</fullName>
    </submittedName>
</protein>
<dbReference type="EMBL" id="QSLN01000011">
    <property type="protein sequence ID" value="RDV82333.1"/>
    <property type="molecule type" value="Genomic_DNA"/>
</dbReference>
<dbReference type="Proteomes" id="UP000256329">
    <property type="component" value="Unassembled WGS sequence"/>
</dbReference>
<evidence type="ECO:0000313" key="2">
    <source>
        <dbReference type="Proteomes" id="UP000256329"/>
    </source>
</evidence>
<proteinExistence type="predicted"/>
<organism evidence="1 2">
    <name type="scientific">Ammonifex thiophilus</name>
    <dbReference type="NCBI Taxonomy" id="444093"/>
    <lineage>
        <taxon>Bacteria</taxon>
        <taxon>Bacillati</taxon>
        <taxon>Bacillota</taxon>
        <taxon>Clostridia</taxon>
        <taxon>Thermoanaerobacterales</taxon>
        <taxon>Thermoanaerobacteraceae</taxon>
        <taxon>Ammonifex</taxon>
    </lineage>
</organism>
<keyword evidence="2" id="KW-1185">Reference proteome</keyword>
<name>A0A3D8P3L4_9THEO</name>
<dbReference type="RefSeq" id="WP_115792958.1">
    <property type="nucleotide sequence ID" value="NZ_QSLN01000011.1"/>
</dbReference>
<accession>A0A3D8P3L4</accession>
<comment type="caution">
    <text evidence="1">The sequence shown here is derived from an EMBL/GenBank/DDBJ whole genome shotgun (WGS) entry which is preliminary data.</text>
</comment>